<keyword evidence="5 6" id="KW-0472">Membrane</keyword>
<dbReference type="EMBL" id="BLKZ01000001">
    <property type="protein sequence ID" value="GFG88427.1"/>
    <property type="molecule type" value="Genomic_DNA"/>
</dbReference>
<feature type="transmembrane region" description="Helical" evidence="6">
    <location>
        <begin position="165"/>
        <end position="185"/>
    </location>
</feature>
<gene>
    <name evidence="7" type="ORF">MBOU_04690</name>
</gene>
<evidence type="ECO:0000256" key="1">
    <source>
        <dbReference type="ARBA" id="ARBA00004586"/>
    </source>
</evidence>
<keyword evidence="8" id="KW-1185">Reference proteome</keyword>
<evidence type="ECO:0000256" key="6">
    <source>
        <dbReference type="SAM" id="Phobius"/>
    </source>
</evidence>
<dbReference type="PANTHER" id="PTHR10868">
    <property type="entry name" value="SIGMA 1-TYPE OPIOID RECEPTOR-RELATED"/>
    <property type="match status" value="1"/>
</dbReference>
<evidence type="ECO:0000256" key="2">
    <source>
        <dbReference type="ARBA" id="ARBA00022692"/>
    </source>
</evidence>
<dbReference type="RefSeq" id="WP_240355335.1">
    <property type="nucleotide sequence ID" value="NZ_BLKZ01000001.1"/>
</dbReference>
<comment type="subcellular location">
    <subcellularLocation>
        <location evidence="1">Endoplasmic reticulum membrane</location>
    </subcellularLocation>
</comment>
<proteinExistence type="predicted"/>
<keyword evidence="3" id="KW-0256">Endoplasmic reticulum</keyword>
<organism evidence="7 8">
    <name type="scientific">Mycobacterium bourgelatii</name>
    <dbReference type="NCBI Taxonomy" id="1273442"/>
    <lineage>
        <taxon>Bacteria</taxon>
        <taxon>Bacillati</taxon>
        <taxon>Actinomycetota</taxon>
        <taxon>Actinomycetes</taxon>
        <taxon>Mycobacteriales</taxon>
        <taxon>Mycobacteriaceae</taxon>
        <taxon>Mycobacterium</taxon>
    </lineage>
</organism>
<evidence type="ECO:0000256" key="3">
    <source>
        <dbReference type="ARBA" id="ARBA00022824"/>
    </source>
</evidence>
<evidence type="ECO:0008006" key="9">
    <source>
        <dbReference type="Google" id="ProtNLM"/>
    </source>
</evidence>
<dbReference type="AlphaFoldDB" id="A0A7I9YID3"/>
<protein>
    <recommendedName>
        <fullName evidence="9">Isomerase</fullName>
    </recommendedName>
</protein>
<dbReference type="Pfam" id="PF04622">
    <property type="entry name" value="ERG2_Sigma1R"/>
    <property type="match status" value="1"/>
</dbReference>
<comment type="caution">
    <text evidence="7">The sequence shown here is derived from an EMBL/GenBank/DDBJ whole genome shotgun (WGS) entry which is preliminary data.</text>
</comment>
<evidence type="ECO:0000256" key="5">
    <source>
        <dbReference type="ARBA" id="ARBA00023136"/>
    </source>
</evidence>
<reference evidence="7 8" key="1">
    <citation type="journal article" date="2019" name="Emerg. Microbes Infect.">
        <title>Comprehensive subspecies identification of 175 nontuberculous mycobacteria species based on 7547 genomic profiles.</title>
        <authorList>
            <person name="Matsumoto Y."/>
            <person name="Kinjo T."/>
            <person name="Motooka D."/>
            <person name="Nabeya D."/>
            <person name="Jung N."/>
            <person name="Uechi K."/>
            <person name="Horii T."/>
            <person name="Iida T."/>
            <person name="Fujita J."/>
            <person name="Nakamura S."/>
        </authorList>
    </citation>
    <scope>NUCLEOTIDE SEQUENCE [LARGE SCALE GENOMIC DNA]</scope>
    <source>
        <strain evidence="7 8">JCM 30725</strain>
    </source>
</reference>
<keyword evidence="2 6" id="KW-0812">Transmembrane</keyword>
<dbReference type="Proteomes" id="UP000465360">
    <property type="component" value="Unassembled WGS sequence"/>
</dbReference>
<feature type="transmembrane region" description="Helical" evidence="6">
    <location>
        <begin position="55"/>
        <end position="75"/>
    </location>
</feature>
<keyword evidence="4 6" id="KW-1133">Transmembrane helix</keyword>
<sequence length="195" mass="21907">MAYKFDPETLASICGEVLDAPLETGERFDALIEKLSATYPDLIENRRRRWIATKAGGILGKISFLYMGLSEYLLIFGSPAATDGYTGRYNFVDVYKVVLAGRYLTYDLETDQIAPTIYEPGDLSWMKRGHARGLQIEAGSWHLEYGRGITITAIPFGTLDTIMSLAFRPLLMATGEFAALIRGNLRRRRARRGLR</sequence>
<evidence type="ECO:0000313" key="8">
    <source>
        <dbReference type="Proteomes" id="UP000465360"/>
    </source>
</evidence>
<name>A0A7I9YID3_MYCBU</name>
<accession>A0A7I9YID3</accession>
<evidence type="ECO:0000313" key="7">
    <source>
        <dbReference type="EMBL" id="GFG88427.1"/>
    </source>
</evidence>
<dbReference type="InterPro" id="IPR006716">
    <property type="entry name" value="ERG2_sigma1_rcpt-like"/>
</dbReference>
<evidence type="ECO:0000256" key="4">
    <source>
        <dbReference type="ARBA" id="ARBA00022989"/>
    </source>
</evidence>
<dbReference type="PANTHER" id="PTHR10868:SF1">
    <property type="entry name" value="SIGMA NON-OPIOID INTRACELLULAR RECEPTOR 1"/>
    <property type="match status" value="1"/>
</dbReference>